<dbReference type="EMBL" id="JBAKBA010000026">
    <property type="protein sequence ID" value="MEL0659783.1"/>
    <property type="molecule type" value="Genomic_DNA"/>
</dbReference>
<comment type="caution">
    <text evidence="1">The sequence shown here is derived from an EMBL/GenBank/DDBJ whole genome shotgun (WGS) entry which is preliminary data.</text>
</comment>
<proteinExistence type="predicted"/>
<reference evidence="1 2" key="1">
    <citation type="submission" date="2024-02" db="EMBL/GenBank/DDBJ databases">
        <title>Bacteria isolated from the canopy kelp, Nereocystis luetkeana.</title>
        <authorList>
            <person name="Pfister C.A."/>
            <person name="Younker I.T."/>
            <person name="Light S.H."/>
        </authorList>
    </citation>
    <scope>NUCLEOTIDE SEQUENCE [LARGE SCALE GENOMIC DNA]</scope>
    <source>
        <strain evidence="1 2">TI.2.07</strain>
    </source>
</reference>
<evidence type="ECO:0000313" key="2">
    <source>
        <dbReference type="Proteomes" id="UP001366060"/>
    </source>
</evidence>
<gene>
    <name evidence="1" type="ORF">V6255_11605</name>
</gene>
<protein>
    <submittedName>
        <fullName evidence="1">Fis family transcriptional regulator</fullName>
    </submittedName>
</protein>
<evidence type="ECO:0000313" key="1">
    <source>
        <dbReference type="EMBL" id="MEL0659783.1"/>
    </source>
</evidence>
<organism evidence="1 2">
    <name type="scientific">Psychromonas arctica</name>
    <dbReference type="NCBI Taxonomy" id="168275"/>
    <lineage>
        <taxon>Bacteria</taxon>
        <taxon>Pseudomonadati</taxon>
        <taxon>Pseudomonadota</taxon>
        <taxon>Gammaproteobacteria</taxon>
        <taxon>Alteromonadales</taxon>
        <taxon>Psychromonadaceae</taxon>
        <taxon>Psychromonas</taxon>
    </lineage>
</organism>
<accession>A0ABU9HDK2</accession>
<sequence>MRKTDKKIDNKLRGVLTDVCDIALETIPGYQWITHTVKYDAFPASLQVSCGFASADAIEQLQLEQQDVVLKKLIFKKLAAVDINLKDVNKQVKLVVAK</sequence>
<keyword evidence="2" id="KW-1185">Reference proteome</keyword>
<name>A0ABU9HDK2_9GAMM</name>
<dbReference type="Proteomes" id="UP001366060">
    <property type="component" value="Unassembled WGS sequence"/>
</dbReference>
<dbReference type="RefSeq" id="WP_341628312.1">
    <property type="nucleotide sequence ID" value="NZ_JBAKBA010000026.1"/>
</dbReference>